<feature type="compositionally biased region" description="Acidic residues" evidence="12">
    <location>
        <begin position="47"/>
        <end position="60"/>
    </location>
</feature>
<keyword evidence="9" id="KW-0539">Nucleus</keyword>
<dbReference type="InterPro" id="IPR000795">
    <property type="entry name" value="T_Tr_GTP-bd_dom"/>
</dbReference>
<evidence type="ECO:0000259" key="13">
    <source>
        <dbReference type="PROSITE" id="PS51722"/>
    </source>
</evidence>
<dbReference type="GO" id="GO:0006412">
    <property type="term" value="P:translation"/>
    <property type="evidence" value="ECO:0007669"/>
    <property type="project" value="UniProtKB-KW"/>
</dbReference>
<reference evidence="14 15" key="1">
    <citation type="submission" date="2019-09" db="EMBL/GenBank/DDBJ databases">
        <authorList>
            <person name="Brejova B."/>
        </authorList>
    </citation>
    <scope>NUCLEOTIDE SEQUENCE [LARGE SCALE GENOMIC DNA]</scope>
</reference>
<dbReference type="EMBL" id="CABVLU010000003">
    <property type="protein sequence ID" value="VVT55711.1"/>
    <property type="molecule type" value="Genomic_DNA"/>
</dbReference>
<feature type="compositionally biased region" description="Basic and acidic residues" evidence="12">
    <location>
        <begin position="33"/>
        <end position="43"/>
    </location>
</feature>
<dbReference type="SUPFAM" id="SSF54980">
    <property type="entry name" value="EF-G C-terminal domain-like"/>
    <property type="match status" value="2"/>
</dbReference>
<dbReference type="Pfam" id="PF00009">
    <property type="entry name" value="GTP_EFTU"/>
    <property type="match status" value="1"/>
</dbReference>
<dbReference type="SUPFAM" id="SSF50447">
    <property type="entry name" value="Translation proteins"/>
    <property type="match status" value="1"/>
</dbReference>
<dbReference type="FunFam" id="3.40.50.300:FF:000646">
    <property type="entry name" value="U5 small nuclear ribonucleoprotein component"/>
    <property type="match status" value="1"/>
</dbReference>
<dbReference type="PANTHER" id="PTHR42908">
    <property type="entry name" value="TRANSLATION ELONGATION FACTOR-RELATED"/>
    <property type="match status" value="1"/>
</dbReference>
<keyword evidence="6" id="KW-0648">Protein biosynthesis</keyword>
<dbReference type="SUPFAM" id="SSF54211">
    <property type="entry name" value="Ribosomal protein S5 domain 2-like"/>
    <property type="match status" value="1"/>
</dbReference>
<dbReference type="GO" id="GO:0071007">
    <property type="term" value="C:U2-type catalytic step 2 spliceosome"/>
    <property type="evidence" value="ECO:0007669"/>
    <property type="project" value="TreeGrafter"/>
</dbReference>
<evidence type="ECO:0000256" key="12">
    <source>
        <dbReference type="SAM" id="MobiDB-lite"/>
    </source>
</evidence>
<dbReference type="PROSITE" id="PS51722">
    <property type="entry name" value="G_TR_2"/>
    <property type="match status" value="1"/>
</dbReference>
<evidence type="ECO:0000313" key="15">
    <source>
        <dbReference type="Proteomes" id="UP000398389"/>
    </source>
</evidence>
<dbReference type="Gene3D" id="3.30.70.240">
    <property type="match status" value="1"/>
</dbReference>
<dbReference type="FunFam" id="3.30.230.10:FF:000009">
    <property type="entry name" value="116 kDa U5 small nuclear ribonucleoprotein component"/>
    <property type="match status" value="1"/>
</dbReference>
<keyword evidence="15" id="KW-1185">Reference proteome</keyword>
<dbReference type="InterPro" id="IPR005225">
    <property type="entry name" value="Small_GTP-bd"/>
</dbReference>
<dbReference type="GO" id="GO:0030623">
    <property type="term" value="F:U5 snRNA binding"/>
    <property type="evidence" value="ECO:0007669"/>
    <property type="project" value="TreeGrafter"/>
</dbReference>
<comment type="subcellular location">
    <subcellularLocation>
        <location evidence="2">Cytoplasm</location>
    </subcellularLocation>
    <subcellularLocation>
        <location evidence="1">Nucleus</location>
    </subcellularLocation>
</comment>
<dbReference type="GO" id="GO:0003924">
    <property type="term" value="F:GTPase activity"/>
    <property type="evidence" value="ECO:0007669"/>
    <property type="project" value="InterPro"/>
</dbReference>
<evidence type="ECO:0000256" key="2">
    <source>
        <dbReference type="ARBA" id="ARBA00004496"/>
    </source>
</evidence>
<dbReference type="FunFam" id="3.90.1430.10:FF:000003">
    <property type="entry name" value="Elongation factor 2"/>
    <property type="match status" value="1"/>
</dbReference>
<name>A0A5E8BX69_9ASCO</name>
<dbReference type="FunFam" id="3.30.70.870:FF:000002">
    <property type="entry name" value="Translation elongation factor 2"/>
    <property type="match status" value="1"/>
</dbReference>
<dbReference type="SUPFAM" id="SSF52540">
    <property type="entry name" value="P-loop containing nucleoside triphosphate hydrolases"/>
    <property type="match status" value="1"/>
</dbReference>
<evidence type="ECO:0000256" key="3">
    <source>
        <dbReference type="ARBA" id="ARBA00017891"/>
    </source>
</evidence>
<keyword evidence="8" id="KW-0508">mRNA splicing</keyword>
<dbReference type="GO" id="GO:0000974">
    <property type="term" value="C:Prp19 complex"/>
    <property type="evidence" value="ECO:0007669"/>
    <property type="project" value="UniProtKB-ARBA"/>
</dbReference>
<dbReference type="InterPro" id="IPR009000">
    <property type="entry name" value="Transl_B-barrel_sf"/>
</dbReference>
<dbReference type="PRINTS" id="PR00315">
    <property type="entry name" value="ELONGATNFCT"/>
</dbReference>
<dbReference type="GO" id="GO:0005829">
    <property type="term" value="C:cytosol"/>
    <property type="evidence" value="ECO:0007669"/>
    <property type="project" value="TreeGrafter"/>
</dbReference>
<dbReference type="GO" id="GO:0005525">
    <property type="term" value="F:GTP binding"/>
    <property type="evidence" value="ECO:0007669"/>
    <property type="project" value="UniProtKB-KW"/>
</dbReference>
<dbReference type="InterPro" id="IPR031950">
    <property type="entry name" value="EFTUD2_N"/>
</dbReference>
<organism evidence="14 15">
    <name type="scientific">Magnusiomyces paraingens</name>
    <dbReference type="NCBI Taxonomy" id="2606893"/>
    <lineage>
        <taxon>Eukaryota</taxon>
        <taxon>Fungi</taxon>
        <taxon>Dikarya</taxon>
        <taxon>Ascomycota</taxon>
        <taxon>Saccharomycotina</taxon>
        <taxon>Dipodascomycetes</taxon>
        <taxon>Dipodascales</taxon>
        <taxon>Dipodascaceae</taxon>
        <taxon>Magnusiomyces</taxon>
    </lineage>
</organism>
<protein>
    <recommendedName>
        <fullName evidence="3">Elongation factor 2</fullName>
    </recommendedName>
</protein>
<dbReference type="InterPro" id="IPR035647">
    <property type="entry name" value="EFG_III/V"/>
</dbReference>
<dbReference type="RefSeq" id="XP_031855306.1">
    <property type="nucleotide sequence ID" value="XM_031999415.1"/>
</dbReference>
<evidence type="ECO:0000256" key="4">
    <source>
        <dbReference type="ARBA" id="ARBA00022664"/>
    </source>
</evidence>
<keyword evidence="4" id="KW-0507">mRNA processing</keyword>
<dbReference type="Gene3D" id="3.40.50.300">
    <property type="entry name" value="P-loop containing nucleotide triphosphate hydrolases"/>
    <property type="match status" value="1"/>
</dbReference>
<evidence type="ECO:0000256" key="10">
    <source>
        <dbReference type="ARBA" id="ARBA00024731"/>
    </source>
</evidence>
<dbReference type="Pfam" id="PF00679">
    <property type="entry name" value="EFG_C"/>
    <property type="match status" value="1"/>
</dbReference>
<dbReference type="InterPro" id="IPR014721">
    <property type="entry name" value="Ribsml_uS5_D2-typ_fold_subgr"/>
</dbReference>
<dbReference type="CDD" id="cd04167">
    <property type="entry name" value="Snu114p"/>
    <property type="match status" value="1"/>
</dbReference>
<evidence type="ECO:0000256" key="7">
    <source>
        <dbReference type="ARBA" id="ARBA00023134"/>
    </source>
</evidence>
<feature type="domain" description="Tr-type G" evidence="13">
    <location>
        <begin position="136"/>
        <end position="443"/>
    </location>
</feature>
<dbReference type="SMART" id="SM00889">
    <property type="entry name" value="EFG_IV"/>
    <property type="match status" value="1"/>
</dbReference>
<keyword evidence="7" id="KW-0342">GTP-binding</keyword>
<dbReference type="InterPro" id="IPR031157">
    <property type="entry name" value="G_TR_CS"/>
</dbReference>
<dbReference type="NCBIfam" id="TIGR00231">
    <property type="entry name" value="small_GTP"/>
    <property type="match status" value="1"/>
</dbReference>
<proteinExistence type="predicted"/>
<evidence type="ECO:0000313" key="14">
    <source>
        <dbReference type="EMBL" id="VVT55711.1"/>
    </source>
</evidence>
<dbReference type="InterPro" id="IPR020568">
    <property type="entry name" value="Ribosomal_Su5_D2-typ_SF"/>
</dbReference>
<dbReference type="Gene3D" id="3.30.70.870">
    <property type="entry name" value="Elongation Factor G (Translational Gtpase), domain 3"/>
    <property type="match status" value="1"/>
</dbReference>
<dbReference type="InterPro" id="IPR044121">
    <property type="entry name" value="Snu114_GTP-bd"/>
</dbReference>
<dbReference type="Proteomes" id="UP000398389">
    <property type="component" value="Unassembled WGS sequence"/>
</dbReference>
<dbReference type="GO" id="GO:0046540">
    <property type="term" value="C:U4/U6 x U5 tri-snRNP complex"/>
    <property type="evidence" value="ECO:0007669"/>
    <property type="project" value="TreeGrafter"/>
</dbReference>
<dbReference type="AlphaFoldDB" id="A0A5E8BX69"/>
<dbReference type="PROSITE" id="PS00301">
    <property type="entry name" value="G_TR_1"/>
    <property type="match status" value="1"/>
</dbReference>
<feature type="region of interest" description="Disordered" evidence="12">
    <location>
        <begin position="1"/>
        <end position="62"/>
    </location>
</feature>
<dbReference type="CDD" id="cd01683">
    <property type="entry name" value="EF2_IV_snRNP"/>
    <property type="match status" value="1"/>
</dbReference>
<dbReference type="Pfam" id="PF16004">
    <property type="entry name" value="EFTUD2"/>
    <property type="match status" value="1"/>
</dbReference>
<gene>
    <name evidence="14" type="ORF">SAPINGB_P004700</name>
</gene>
<dbReference type="Gene3D" id="3.30.230.10">
    <property type="match status" value="1"/>
</dbReference>
<dbReference type="GeneID" id="43583515"/>
<dbReference type="PANTHER" id="PTHR42908:SF6">
    <property type="entry name" value="116 KDA U5 SMALL NUCLEAR RIBONUCLEOPROTEIN COMPONENT"/>
    <property type="match status" value="1"/>
</dbReference>
<dbReference type="OrthoDB" id="364892at2759"/>
<dbReference type="CDD" id="cd04090">
    <property type="entry name" value="EF2_II_snRNP"/>
    <property type="match status" value="1"/>
</dbReference>
<comment type="function">
    <text evidence="11">Component of the U5 snRNP complex required for pre-mRNA splicing. Binds GTP.</text>
</comment>
<dbReference type="GO" id="GO:0005682">
    <property type="term" value="C:U5 snRNP"/>
    <property type="evidence" value="ECO:0007669"/>
    <property type="project" value="UniProtKB-ARBA"/>
</dbReference>
<dbReference type="FunFam" id="2.40.30.10:FF:000029">
    <property type="entry name" value="116 kDa U5 small nuclear ribonucleoprotein component"/>
    <property type="match status" value="1"/>
</dbReference>
<dbReference type="SMART" id="SM00838">
    <property type="entry name" value="EFG_C"/>
    <property type="match status" value="1"/>
</dbReference>
<dbReference type="Gene3D" id="3.90.1430.10">
    <property type="entry name" value="Yeast translation eEF2 (G' domain)"/>
    <property type="match status" value="1"/>
</dbReference>
<comment type="function">
    <text evidence="10">Catalyzes the GTP-dependent ribosomal translocation step during translation elongation. During this step, the ribosome changes from the pre-translocational (PRE) to the post-translocational (POST) state as the newly formed A-site-bound peptidyl-tRNA and P-site-bound deacylated tRNA move to the P and E sites, respectively. Catalyzes the coordinated movement of the two tRNA molecules, the mRNA and conformational changes in the ribosome.</text>
</comment>
<dbReference type="InterPro" id="IPR027417">
    <property type="entry name" value="P-loop_NTPase"/>
</dbReference>
<evidence type="ECO:0000256" key="1">
    <source>
        <dbReference type="ARBA" id="ARBA00004123"/>
    </source>
</evidence>
<dbReference type="Pfam" id="PF03144">
    <property type="entry name" value="GTP_EFTU_D2"/>
    <property type="match status" value="1"/>
</dbReference>
<evidence type="ECO:0000256" key="6">
    <source>
        <dbReference type="ARBA" id="ARBA00022917"/>
    </source>
</evidence>
<dbReference type="Pfam" id="PF03764">
    <property type="entry name" value="EFG_IV"/>
    <property type="match status" value="1"/>
</dbReference>
<dbReference type="Gene3D" id="2.40.30.10">
    <property type="entry name" value="Translation factors"/>
    <property type="match status" value="1"/>
</dbReference>
<evidence type="ECO:0000256" key="5">
    <source>
        <dbReference type="ARBA" id="ARBA00022741"/>
    </source>
</evidence>
<dbReference type="InterPro" id="IPR000640">
    <property type="entry name" value="EFG_V-like"/>
</dbReference>
<evidence type="ECO:0000256" key="9">
    <source>
        <dbReference type="ARBA" id="ARBA00023242"/>
    </source>
</evidence>
<evidence type="ECO:0000256" key="11">
    <source>
        <dbReference type="ARBA" id="ARBA00055641"/>
    </source>
</evidence>
<accession>A0A5E8BX69</accession>
<dbReference type="InterPro" id="IPR004161">
    <property type="entry name" value="EFTu-like_2"/>
</dbReference>
<dbReference type="InterPro" id="IPR005517">
    <property type="entry name" value="Transl_elong_EFG/EF2_IV"/>
</dbReference>
<keyword evidence="5" id="KW-0547">Nucleotide-binding</keyword>
<sequence length="992" mass="111879">MDEDLYDEFGNYIGPAEDEDDEQVQESYVGNSDHADDEYRHQTPDQGLEESDNIEQEENNEPSMAVVLHEDKRYYPTTEEVYGEGVETLLQEHDAQDLSEPIIAPINTTTYIREEKNAPEIKYSWEWQASLMNLPDHIRNVALVGNIHHGKTSFLDLLINETHVLPVRDRSKQNEQLRYTDTHVLEQERGVTIKVSPMSLVLKNSKGKSFLVNVMDTPGHSNFLDEVSVASRYVDGFVLVVDVLEGLLTSTEQIISHAIREGLPLILVVNKIDRLILELKLPPNEAFYKIRYCIDQVNNFINKVSPFKNGKYSPLSPITGNVVFASSTCNFMFSLYTFALKYKENSPEIDAKAFAKRLWGDIFYNRVTRKFTKNHQAKDSKRSFEHFILEPLYKIFTHTLEEEKEGLEETLAKLNISLKPATYRLDVKPLLQTICSLFFGDSSAFVNALCEHIPAPSQGGSSRIVQNYYTGPKDGIEIEAMEKSDSEGPLVVHIAKLISTPNASGFYALGRVMSGTLNKGVPVSVLGENYSSYDTEDMQECVVSDLWIYQSRYKVPVDGVPAGNWALIGGVDPSIVKVATIFMTNQFPEEGMHIFSPIKYIGQPVFKVAVEPFNPSELPKLLDGLRNIRKSYSVVQTKAEESGEHVIIGTGELYMDCILYDLRNLHTNIQIKVSDPVAKFAETCLETSAIRAYTETPNKHNKITVIAEPLDPDIAADIEKGIVQMAGANGWTSKKVAKFFQEKYNWDAMSALSIWDFGPESAKENILQDDTLPDEVDKKAMKAIRESVKQGFKWAMRDGPLCDEPILNVKFKIIEAELSEDPSQRNSSQIISTARRACYSAFLLASPRLMEPLYFFEIIVNYDSVNFIKSIVDRRRGHVDMDKPISGTPLRIITGDIPVIDSVGFETDIRVVTQGSAFISALVFYKWSIVPGDPLDKSQIFRPLEVSPTFAMAREFVVKTRRRKGLSDEPTITKYLDESLLESLKETGLLDE</sequence>
<dbReference type="GO" id="GO:0000398">
    <property type="term" value="P:mRNA splicing, via spliceosome"/>
    <property type="evidence" value="ECO:0007669"/>
    <property type="project" value="TreeGrafter"/>
</dbReference>
<evidence type="ECO:0000256" key="8">
    <source>
        <dbReference type="ARBA" id="ARBA00023187"/>
    </source>
</evidence>